<dbReference type="AlphaFoldDB" id="A0AA37Q4W7"/>
<accession>A0AA37Q4W7</accession>
<dbReference type="PROSITE" id="PS51186">
    <property type="entry name" value="GNAT"/>
    <property type="match status" value="1"/>
</dbReference>
<dbReference type="PANTHER" id="PTHR43328:SF1">
    <property type="entry name" value="N-ACETYLTRANSFERASE DOMAIN-CONTAINING PROTEIN"/>
    <property type="match status" value="1"/>
</dbReference>
<evidence type="ECO:0000259" key="1">
    <source>
        <dbReference type="PROSITE" id="PS51186"/>
    </source>
</evidence>
<comment type="caution">
    <text evidence="2">The sequence shown here is derived from an EMBL/GenBank/DDBJ whole genome shotgun (WGS) entry which is preliminary data.</text>
</comment>
<organism evidence="2 3">
    <name type="scientific">Roseisolibacter agri</name>
    <dbReference type="NCBI Taxonomy" id="2014610"/>
    <lineage>
        <taxon>Bacteria</taxon>
        <taxon>Pseudomonadati</taxon>
        <taxon>Gemmatimonadota</taxon>
        <taxon>Gemmatimonadia</taxon>
        <taxon>Gemmatimonadales</taxon>
        <taxon>Gemmatimonadaceae</taxon>
        <taxon>Roseisolibacter</taxon>
    </lineage>
</organism>
<proteinExistence type="predicted"/>
<evidence type="ECO:0000313" key="2">
    <source>
        <dbReference type="EMBL" id="GLC24667.1"/>
    </source>
</evidence>
<dbReference type="PANTHER" id="PTHR43328">
    <property type="entry name" value="ACETYLTRANSFERASE-RELATED"/>
    <property type="match status" value="1"/>
</dbReference>
<sequence>MELVCPTCRLRPPRPGDAAALARHANDREIWLNLRDRFPHPYALSDAEAYIARVREAAEDPPTAFAIEVDGEVAGGITLMPGHDIERVSAELGYWLGRAHWGRGIVTDAVRAVTGHAFATLGLRRVFAVPFAHNAASRRVLEKAGYVREGTMRRSAIKDGVLLDQHLYAAYDDRWPA</sequence>
<dbReference type="EMBL" id="BRXS01000002">
    <property type="protein sequence ID" value="GLC24667.1"/>
    <property type="molecule type" value="Genomic_DNA"/>
</dbReference>
<reference evidence="2" key="1">
    <citation type="submission" date="2022-08" db="EMBL/GenBank/DDBJ databases">
        <title>Draft genome sequencing of Roseisolibacter agri AW1220.</title>
        <authorList>
            <person name="Tobiishi Y."/>
            <person name="Tonouchi A."/>
        </authorList>
    </citation>
    <scope>NUCLEOTIDE SEQUENCE</scope>
    <source>
        <strain evidence="2">AW1220</strain>
    </source>
</reference>
<keyword evidence="3" id="KW-1185">Reference proteome</keyword>
<dbReference type="InterPro" id="IPR016181">
    <property type="entry name" value="Acyl_CoA_acyltransferase"/>
</dbReference>
<gene>
    <name evidence="2" type="ORF">rosag_11800</name>
</gene>
<feature type="domain" description="N-acetyltransferase" evidence="1">
    <location>
        <begin position="8"/>
        <end position="168"/>
    </location>
</feature>
<dbReference type="Pfam" id="PF13302">
    <property type="entry name" value="Acetyltransf_3"/>
    <property type="match status" value="1"/>
</dbReference>
<dbReference type="GO" id="GO:0016747">
    <property type="term" value="F:acyltransferase activity, transferring groups other than amino-acyl groups"/>
    <property type="evidence" value="ECO:0007669"/>
    <property type="project" value="InterPro"/>
</dbReference>
<protein>
    <submittedName>
        <fullName evidence="2">N-acetyltransferase</fullName>
    </submittedName>
</protein>
<dbReference type="Gene3D" id="3.40.630.30">
    <property type="match status" value="1"/>
</dbReference>
<dbReference type="SUPFAM" id="SSF55729">
    <property type="entry name" value="Acyl-CoA N-acyltransferases (Nat)"/>
    <property type="match status" value="1"/>
</dbReference>
<name>A0AA37Q4W7_9BACT</name>
<evidence type="ECO:0000313" key="3">
    <source>
        <dbReference type="Proteomes" id="UP001161325"/>
    </source>
</evidence>
<dbReference type="RefSeq" id="WP_284349113.1">
    <property type="nucleotide sequence ID" value="NZ_BRXS01000002.1"/>
</dbReference>
<dbReference type="InterPro" id="IPR000182">
    <property type="entry name" value="GNAT_dom"/>
</dbReference>
<dbReference type="Proteomes" id="UP001161325">
    <property type="component" value="Unassembled WGS sequence"/>
</dbReference>